<dbReference type="AlphaFoldDB" id="A0AAV8USM0"/>
<keyword evidence="4 5" id="KW-0694">RNA-binding</keyword>
<evidence type="ECO:0008006" key="10">
    <source>
        <dbReference type="Google" id="ProtNLM"/>
    </source>
</evidence>
<dbReference type="PANTHER" id="PTHR13734:SF5">
    <property type="entry name" value="CCA TRNA NUCLEOTIDYLTRANSFERASE, MITOCHONDRIAL"/>
    <property type="match status" value="1"/>
</dbReference>
<evidence type="ECO:0000256" key="1">
    <source>
        <dbReference type="ARBA" id="ARBA00007265"/>
    </source>
</evidence>
<dbReference type="SUPFAM" id="SSF81301">
    <property type="entry name" value="Nucleotidyltransferase"/>
    <property type="match status" value="1"/>
</dbReference>
<evidence type="ECO:0000313" key="8">
    <source>
        <dbReference type="EMBL" id="KAJ8903611.1"/>
    </source>
</evidence>
<comment type="similarity">
    <text evidence="1 5">Belongs to the tRNA nucleotidyltransferase/poly(A) polymerase family.</text>
</comment>
<dbReference type="Pfam" id="PF12627">
    <property type="entry name" value="PolyA_pol_RNAbd"/>
    <property type="match status" value="1"/>
</dbReference>
<reference evidence="8 9" key="1">
    <citation type="journal article" date="2023" name="Nat. Commun.">
        <title>Origin of minicircular mitochondrial genomes in red algae.</title>
        <authorList>
            <person name="Lee Y."/>
            <person name="Cho C.H."/>
            <person name="Lee Y.M."/>
            <person name="Park S.I."/>
            <person name="Yang J.H."/>
            <person name="West J.A."/>
            <person name="Bhattacharya D."/>
            <person name="Yoon H.S."/>
        </authorList>
    </citation>
    <scope>NUCLEOTIDE SEQUENCE [LARGE SCALE GENOMIC DNA]</scope>
    <source>
        <strain evidence="8 9">CCMP1338</strain>
        <tissue evidence="8">Whole cell</tissue>
    </source>
</reference>
<feature type="domain" description="Poly A polymerase head" evidence="6">
    <location>
        <begin position="53"/>
        <end position="195"/>
    </location>
</feature>
<dbReference type="Gene3D" id="3.30.460.10">
    <property type="entry name" value="Beta Polymerase, domain 2"/>
    <property type="match status" value="1"/>
</dbReference>
<dbReference type="GO" id="GO:0052927">
    <property type="term" value="F:CC tRNA cytidylyltransferase activity"/>
    <property type="evidence" value="ECO:0007669"/>
    <property type="project" value="TreeGrafter"/>
</dbReference>
<keyword evidence="3" id="KW-0547">Nucleotide-binding</keyword>
<dbReference type="CDD" id="cd05398">
    <property type="entry name" value="NT_ClassII-CCAase"/>
    <property type="match status" value="1"/>
</dbReference>
<dbReference type="Pfam" id="PF01743">
    <property type="entry name" value="PolyA_pol"/>
    <property type="match status" value="1"/>
</dbReference>
<dbReference type="EMBL" id="JAMWBK010000007">
    <property type="protein sequence ID" value="KAJ8903611.1"/>
    <property type="molecule type" value="Genomic_DNA"/>
</dbReference>
<dbReference type="InterPro" id="IPR043519">
    <property type="entry name" value="NT_sf"/>
</dbReference>
<name>A0AAV8USM0_9RHOD</name>
<dbReference type="GO" id="GO:0052929">
    <property type="term" value="F:ATP:3'-cytidine-cytidine-tRNA adenylyltransferase activity"/>
    <property type="evidence" value="ECO:0007669"/>
    <property type="project" value="TreeGrafter"/>
</dbReference>
<dbReference type="Gene3D" id="1.10.3090.10">
    <property type="entry name" value="cca-adding enzyme, domain 2"/>
    <property type="match status" value="1"/>
</dbReference>
<keyword evidence="9" id="KW-1185">Reference proteome</keyword>
<keyword evidence="2 5" id="KW-0808">Transferase</keyword>
<dbReference type="Proteomes" id="UP001157974">
    <property type="component" value="Unassembled WGS sequence"/>
</dbReference>
<dbReference type="GO" id="GO:0001680">
    <property type="term" value="P:tRNA 3'-terminal CCA addition"/>
    <property type="evidence" value="ECO:0007669"/>
    <property type="project" value="TreeGrafter"/>
</dbReference>
<protein>
    <recommendedName>
        <fullName evidence="10">Poly A polymerase head domain-containing protein</fullName>
    </recommendedName>
</protein>
<evidence type="ECO:0000256" key="2">
    <source>
        <dbReference type="ARBA" id="ARBA00022679"/>
    </source>
</evidence>
<evidence type="ECO:0000313" key="9">
    <source>
        <dbReference type="Proteomes" id="UP001157974"/>
    </source>
</evidence>
<evidence type="ECO:0000256" key="4">
    <source>
        <dbReference type="ARBA" id="ARBA00022884"/>
    </source>
</evidence>
<dbReference type="GO" id="GO:0003723">
    <property type="term" value="F:RNA binding"/>
    <property type="evidence" value="ECO:0007669"/>
    <property type="project" value="UniProtKB-KW"/>
</dbReference>
<dbReference type="InterPro" id="IPR032828">
    <property type="entry name" value="PolyA_RNA-bd"/>
</dbReference>
<accession>A0AAV8USM0</accession>
<proteinExistence type="inferred from homology"/>
<comment type="caution">
    <text evidence="8">The sequence shown here is derived from an EMBL/GenBank/DDBJ whole genome shotgun (WGS) entry which is preliminary data.</text>
</comment>
<dbReference type="InterPro" id="IPR002646">
    <property type="entry name" value="PolA_pol_head_dom"/>
</dbReference>
<evidence type="ECO:0000256" key="5">
    <source>
        <dbReference type="RuleBase" id="RU003953"/>
    </source>
</evidence>
<evidence type="ECO:0000259" key="7">
    <source>
        <dbReference type="Pfam" id="PF12627"/>
    </source>
</evidence>
<dbReference type="PANTHER" id="PTHR13734">
    <property type="entry name" value="TRNA-NUCLEOTIDYLTRANSFERASE"/>
    <property type="match status" value="1"/>
</dbReference>
<gene>
    <name evidence="8" type="ORF">NDN08_004715</name>
</gene>
<feature type="domain" description="tRNA nucleotidyltransferase/poly(A) polymerase RNA and SrmB- binding" evidence="7">
    <location>
        <begin position="245"/>
        <end position="283"/>
    </location>
</feature>
<sequence>MSFLAEPTLKKPALPPNEDVVVDVVELMLTEQEKRLFDLMKDVVRKNKLGTTLRVAGGWVRDKILNFKMEDSKAVDIDIALDNMLGCDFAILVNRWLEENGEEHHDFGVMHKNSEKSKHLETARVKVLGLSIDLVNLRTETYTEDSRIPTAQIGTPLEDALRRDLTINSLFYNINTGKIEDFTRVGYLHLQKRIIKTPLPPLTTLLDDPLRVLRAMRFANRFNFNVDEELYTAFCDPQVHQALDEKVSRERIGQEVDLMISSGRPLQAIGLMCEVGIFHIVFRLPDTLLELPPFDLRNACLGCLINLDSLIHHHFDGMQHTAADLRLARYAAITAPLRNVRYECERRHRPTPVTRHVLQNELRMNSKTVDSVYAVHEASIEFQFLMHLGLNNIDRLRVADILRKVGPLWKLGMMTALITEMYPAKTSRTYAEALDTIPDEFERPERMIVANYKLLQNTIESLRLEGVWDMKPYIKGEEIMQLLPKIPRGPRIGDVSDELVQWQIQNPEKSVSEARYWLVETFAQYK</sequence>
<dbReference type="SUPFAM" id="SSF81891">
    <property type="entry name" value="Poly A polymerase C-terminal region-like"/>
    <property type="match status" value="1"/>
</dbReference>
<evidence type="ECO:0000256" key="3">
    <source>
        <dbReference type="ARBA" id="ARBA00022741"/>
    </source>
</evidence>
<dbReference type="GO" id="GO:0000166">
    <property type="term" value="F:nucleotide binding"/>
    <property type="evidence" value="ECO:0007669"/>
    <property type="project" value="UniProtKB-KW"/>
</dbReference>
<evidence type="ECO:0000259" key="6">
    <source>
        <dbReference type="Pfam" id="PF01743"/>
    </source>
</evidence>
<organism evidence="8 9">
    <name type="scientific">Rhodosorus marinus</name>
    <dbReference type="NCBI Taxonomy" id="101924"/>
    <lineage>
        <taxon>Eukaryota</taxon>
        <taxon>Rhodophyta</taxon>
        <taxon>Stylonematophyceae</taxon>
        <taxon>Stylonematales</taxon>
        <taxon>Stylonemataceae</taxon>
        <taxon>Rhodosorus</taxon>
    </lineage>
</organism>